<dbReference type="Proteomes" id="UP000694930">
    <property type="component" value="Chromosome 8"/>
</dbReference>
<proteinExistence type="predicted"/>
<gene>
    <name evidence="2" type="primary">LOC107026908</name>
</gene>
<organism evidence="1 2">
    <name type="scientific">Solanum pennellii</name>
    <name type="common">Tomato</name>
    <name type="synonym">Lycopersicon pennellii</name>
    <dbReference type="NCBI Taxonomy" id="28526"/>
    <lineage>
        <taxon>Eukaryota</taxon>
        <taxon>Viridiplantae</taxon>
        <taxon>Streptophyta</taxon>
        <taxon>Embryophyta</taxon>
        <taxon>Tracheophyta</taxon>
        <taxon>Spermatophyta</taxon>
        <taxon>Magnoliopsida</taxon>
        <taxon>eudicotyledons</taxon>
        <taxon>Gunneridae</taxon>
        <taxon>Pentapetalae</taxon>
        <taxon>asterids</taxon>
        <taxon>lamiids</taxon>
        <taxon>Solanales</taxon>
        <taxon>Solanaceae</taxon>
        <taxon>Solanoideae</taxon>
        <taxon>Solaneae</taxon>
        <taxon>Solanum</taxon>
        <taxon>Solanum subgen. Lycopersicon</taxon>
    </lineage>
</organism>
<dbReference type="RefSeq" id="XP_027775231.1">
    <property type="nucleotide sequence ID" value="XM_027919430.1"/>
</dbReference>
<name>A0ABM1VHL3_SOLPN</name>
<keyword evidence="1" id="KW-1185">Reference proteome</keyword>
<dbReference type="GeneID" id="107026908"/>
<protein>
    <submittedName>
        <fullName evidence="2">Uncharacterized protein LOC107026908</fullName>
    </submittedName>
</protein>
<accession>A0ABM1VHL3</accession>
<reference evidence="2" key="2">
    <citation type="submission" date="2025-08" db="UniProtKB">
        <authorList>
            <consortium name="RefSeq"/>
        </authorList>
    </citation>
    <scope>IDENTIFICATION</scope>
</reference>
<sequence>MITINNNKASREVMCFMMDPTLGKTVRFSSCQVFSRVLPGFLQNHGSVCRGGDGILCRCKCKLYTACDSVNAGEVWHAEFDFNTEVLKNVLHIAAFRRQSAVVEALIVEPSTLVYLTNNAGEYISISPLLVSKQCRRDVIDSSNYMY</sequence>
<evidence type="ECO:0000313" key="2">
    <source>
        <dbReference type="RefSeq" id="XP_027775231.1"/>
    </source>
</evidence>
<reference evidence="1" key="1">
    <citation type="journal article" date="2014" name="Nat. Genet.">
        <title>The genome of the stress-tolerant wild tomato species Solanum pennellii.</title>
        <authorList>
            <person name="Bolger A."/>
            <person name="Scossa F."/>
            <person name="Bolger M.E."/>
            <person name="Lanz C."/>
            <person name="Maumus F."/>
            <person name="Tohge T."/>
            <person name="Quesneville H."/>
            <person name="Alseekh S."/>
            <person name="Sorensen I."/>
            <person name="Lichtenstein G."/>
            <person name="Fich E.A."/>
            <person name="Conte M."/>
            <person name="Keller H."/>
            <person name="Schneeberger K."/>
            <person name="Schwacke R."/>
            <person name="Ofner I."/>
            <person name="Vrebalov J."/>
            <person name="Xu Y."/>
            <person name="Osorio S."/>
            <person name="Aflitos S.A."/>
            <person name="Schijlen E."/>
            <person name="Jimenez-Gomez J.M."/>
            <person name="Ryngajllo M."/>
            <person name="Kimura S."/>
            <person name="Kumar R."/>
            <person name="Koenig D."/>
            <person name="Headland L.R."/>
            <person name="Maloof J.N."/>
            <person name="Sinha N."/>
            <person name="van Ham R.C."/>
            <person name="Lankhorst R.K."/>
            <person name="Mao L."/>
            <person name="Vogel A."/>
            <person name="Arsova B."/>
            <person name="Panstruga R."/>
            <person name="Fei Z."/>
            <person name="Rose J.K."/>
            <person name="Zamir D."/>
            <person name="Carrari F."/>
            <person name="Giovannoni J.J."/>
            <person name="Weigel D."/>
            <person name="Usadel B."/>
            <person name="Fernie A.R."/>
        </authorList>
    </citation>
    <scope>NUCLEOTIDE SEQUENCE [LARGE SCALE GENOMIC DNA]</scope>
    <source>
        <strain evidence="1">cv. LA0716</strain>
    </source>
</reference>
<evidence type="ECO:0000313" key="1">
    <source>
        <dbReference type="Proteomes" id="UP000694930"/>
    </source>
</evidence>